<dbReference type="NCBIfam" id="TIGR02433">
    <property type="entry name" value="lysidine_TilS_C"/>
    <property type="match status" value="1"/>
</dbReference>
<keyword evidence="9" id="KW-0175">Coiled coil</keyword>
<dbReference type="InterPro" id="IPR011063">
    <property type="entry name" value="TilS/TtcA_N"/>
</dbReference>
<comment type="catalytic activity">
    <reaction evidence="7 8">
        <text>cytidine(34) in tRNA(Ile2) + L-lysine + ATP = lysidine(34) in tRNA(Ile2) + AMP + diphosphate + H(+)</text>
        <dbReference type="Rhea" id="RHEA:43744"/>
        <dbReference type="Rhea" id="RHEA-COMP:10625"/>
        <dbReference type="Rhea" id="RHEA-COMP:10670"/>
        <dbReference type="ChEBI" id="CHEBI:15378"/>
        <dbReference type="ChEBI" id="CHEBI:30616"/>
        <dbReference type="ChEBI" id="CHEBI:32551"/>
        <dbReference type="ChEBI" id="CHEBI:33019"/>
        <dbReference type="ChEBI" id="CHEBI:82748"/>
        <dbReference type="ChEBI" id="CHEBI:83665"/>
        <dbReference type="ChEBI" id="CHEBI:456215"/>
        <dbReference type="EC" id="6.3.4.19"/>
    </reaction>
</comment>
<dbReference type="GO" id="GO:0005524">
    <property type="term" value="F:ATP binding"/>
    <property type="evidence" value="ECO:0007669"/>
    <property type="project" value="UniProtKB-UniRule"/>
</dbReference>
<evidence type="ECO:0000259" key="10">
    <source>
        <dbReference type="SMART" id="SM00977"/>
    </source>
</evidence>
<dbReference type="STRING" id="572544.Ilyop_1334"/>
<dbReference type="SUPFAM" id="SSF52402">
    <property type="entry name" value="Adenine nucleotide alpha hydrolases-like"/>
    <property type="match status" value="1"/>
</dbReference>
<dbReference type="InterPro" id="IPR012796">
    <property type="entry name" value="Lysidine-tRNA-synth_C"/>
</dbReference>
<dbReference type="Gene3D" id="1.20.59.20">
    <property type="match status" value="1"/>
</dbReference>
<name>E3H9Y6_ILYPC</name>
<dbReference type="AlphaFoldDB" id="E3H9Y6"/>
<dbReference type="Proteomes" id="UP000006875">
    <property type="component" value="Chromosome"/>
</dbReference>
<dbReference type="PANTHER" id="PTHR43033:SF1">
    <property type="entry name" value="TRNA(ILE)-LYSIDINE SYNTHASE-RELATED"/>
    <property type="match status" value="1"/>
</dbReference>
<evidence type="ECO:0000256" key="9">
    <source>
        <dbReference type="SAM" id="Coils"/>
    </source>
</evidence>
<dbReference type="OrthoDB" id="9807403at2"/>
<evidence type="ECO:0000256" key="6">
    <source>
        <dbReference type="ARBA" id="ARBA00022840"/>
    </source>
</evidence>
<evidence type="ECO:0000256" key="5">
    <source>
        <dbReference type="ARBA" id="ARBA00022741"/>
    </source>
</evidence>
<dbReference type="EC" id="6.3.4.19" evidence="8"/>
<dbReference type="CDD" id="cd01992">
    <property type="entry name" value="TilS_N"/>
    <property type="match status" value="1"/>
</dbReference>
<organism evidence="11 12">
    <name type="scientific">Ilyobacter polytropus (strain ATCC 51220 / DSM 2926 / LMG 16218 / CuHBu1)</name>
    <dbReference type="NCBI Taxonomy" id="572544"/>
    <lineage>
        <taxon>Bacteria</taxon>
        <taxon>Fusobacteriati</taxon>
        <taxon>Fusobacteriota</taxon>
        <taxon>Fusobacteriia</taxon>
        <taxon>Fusobacteriales</taxon>
        <taxon>Fusobacteriaceae</taxon>
        <taxon>Ilyobacter</taxon>
    </lineage>
</organism>
<evidence type="ECO:0000256" key="2">
    <source>
        <dbReference type="ARBA" id="ARBA00022490"/>
    </source>
</evidence>
<comment type="domain">
    <text evidence="8">The N-terminal region contains the highly conserved SGGXDS motif, predicted to be a P-loop motif involved in ATP binding.</text>
</comment>
<evidence type="ECO:0000256" key="3">
    <source>
        <dbReference type="ARBA" id="ARBA00022598"/>
    </source>
</evidence>
<comment type="subcellular location">
    <subcellularLocation>
        <location evidence="1 8">Cytoplasm</location>
    </subcellularLocation>
</comment>
<evidence type="ECO:0000256" key="4">
    <source>
        <dbReference type="ARBA" id="ARBA00022694"/>
    </source>
</evidence>
<keyword evidence="12" id="KW-1185">Reference proteome</keyword>
<dbReference type="GO" id="GO:0006400">
    <property type="term" value="P:tRNA modification"/>
    <property type="evidence" value="ECO:0007669"/>
    <property type="project" value="UniProtKB-UniRule"/>
</dbReference>
<dbReference type="PANTHER" id="PTHR43033">
    <property type="entry name" value="TRNA(ILE)-LYSIDINE SYNTHASE-RELATED"/>
    <property type="match status" value="1"/>
</dbReference>
<dbReference type="Pfam" id="PF01171">
    <property type="entry name" value="ATP_bind_3"/>
    <property type="match status" value="1"/>
</dbReference>
<dbReference type="Pfam" id="PF11734">
    <property type="entry name" value="TilS_C"/>
    <property type="match status" value="1"/>
</dbReference>
<dbReference type="SMART" id="SM00977">
    <property type="entry name" value="TilS_C"/>
    <property type="match status" value="1"/>
</dbReference>
<keyword evidence="4 8" id="KW-0819">tRNA processing</keyword>
<dbReference type="eggNOG" id="COG0037">
    <property type="taxonomic scope" value="Bacteria"/>
</dbReference>
<gene>
    <name evidence="8" type="primary">tilS</name>
    <name evidence="11" type="ordered locus">Ilyop_1334</name>
</gene>
<proteinExistence type="inferred from homology"/>
<dbReference type="GO" id="GO:0032267">
    <property type="term" value="F:tRNA(Ile)-lysidine synthase activity"/>
    <property type="evidence" value="ECO:0007669"/>
    <property type="project" value="UniProtKB-EC"/>
</dbReference>
<protein>
    <recommendedName>
        <fullName evidence="8">tRNA(Ile)-lysidine synthase</fullName>
        <ecNumber evidence="8">6.3.4.19</ecNumber>
    </recommendedName>
    <alternativeName>
        <fullName evidence="8">tRNA(Ile)-2-lysyl-cytidine synthase</fullName>
    </alternativeName>
    <alternativeName>
        <fullName evidence="8">tRNA(Ile)-lysidine synthetase</fullName>
    </alternativeName>
</protein>
<dbReference type="EMBL" id="CP002281">
    <property type="protein sequence ID" value="ADO83114.1"/>
    <property type="molecule type" value="Genomic_DNA"/>
</dbReference>
<dbReference type="InterPro" id="IPR012094">
    <property type="entry name" value="tRNA_Ile_lys_synt"/>
</dbReference>
<dbReference type="HOGENOM" id="CLU_018869_0_1_0"/>
<keyword evidence="5 8" id="KW-0547">Nucleotide-binding</keyword>
<reference evidence="11 12" key="1">
    <citation type="journal article" date="2010" name="Stand. Genomic Sci.">
        <title>Complete genome sequence of Ilyobacter polytropus type strain (CuHbu1).</title>
        <authorList>
            <person name="Sikorski J."/>
            <person name="Chertkov O."/>
            <person name="Lapidus A."/>
            <person name="Nolan M."/>
            <person name="Lucas S."/>
            <person name="Del Rio T.G."/>
            <person name="Tice H."/>
            <person name="Cheng J.F."/>
            <person name="Tapia R."/>
            <person name="Han C."/>
            <person name="Goodwin L."/>
            <person name="Pitluck S."/>
            <person name="Liolios K."/>
            <person name="Ivanova N."/>
            <person name="Mavromatis K."/>
            <person name="Mikhailova N."/>
            <person name="Pati A."/>
            <person name="Chen A."/>
            <person name="Palaniappan K."/>
            <person name="Land M."/>
            <person name="Hauser L."/>
            <person name="Chang Y.J."/>
            <person name="Jeffries C.D."/>
            <person name="Brambilla E."/>
            <person name="Yasawong M."/>
            <person name="Rohde M."/>
            <person name="Pukall R."/>
            <person name="Spring S."/>
            <person name="Goker M."/>
            <person name="Woyke T."/>
            <person name="Bristow J."/>
            <person name="Eisen J.A."/>
            <person name="Markowitz V."/>
            <person name="Hugenholtz P."/>
            <person name="Kyrpides N.C."/>
            <person name="Klenk H.P."/>
        </authorList>
    </citation>
    <scope>NUCLEOTIDE SEQUENCE [LARGE SCALE GENOMIC DNA]</scope>
    <source>
        <strain evidence="12">ATCC 51220 / DSM 2926 / LMG 16218 / CuHBu1</strain>
    </source>
</reference>
<evidence type="ECO:0000313" key="11">
    <source>
        <dbReference type="EMBL" id="ADO83114.1"/>
    </source>
</evidence>
<evidence type="ECO:0000256" key="1">
    <source>
        <dbReference type="ARBA" id="ARBA00004496"/>
    </source>
</evidence>
<feature type="binding site" evidence="8">
    <location>
        <begin position="28"/>
        <end position="33"/>
    </location>
    <ligand>
        <name>ATP</name>
        <dbReference type="ChEBI" id="CHEBI:30616"/>
    </ligand>
</feature>
<dbReference type="KEGG" id="ipo:Ilyop_1334"/>
<dbReference type="Gene3D" id="3.40.50.620">
    <property type="entry name" value="HUPs"/>
    <property type="match status" value="1"/>
</dbReference>
<evidence type="ECO:0000256" key="7">
    <source>
        <dbReference type="ARBA" id="ARBA00048539"/>
    </source>
</evidence>
<dbReference type="InterPro" id="IPR012795">
    <property type="entry name" value="tRNA_Ile_lys_synt_N"/>
</dbReference>
<dbReference type="SUPFAM" id="SSF56037">
    <property type="entry name" value="PheT/TilS domain"/>
    <property type="match status" value="1"/>
</dbReference>
<evidence type="ECO:0000256" key="8">
    <source>
        <dbReference type="HAMAP-Rule" id="MF_01161"/>
    </source>
</evidence>
<feature type="coiled-coil region" evidence="9">
    <location>
        <begin position="213"/>
        <end position="262"/>
    </location>
</feature>
<comment type="function">
    <text evidence="8">Ligates lysine onto the cytidine present at position 34 of the AUA codon-specific tRNA(Ile) that contains the anticodon CAU, in an ATP-dependent manner. Cytidine is converted to lysidine, thus changing the amino acid specificity of the tRNA from methionine to isoleucine.</text>
</comment>
<feature type="domain" description="Lysidine-tRNA(Ile) synthetase C-terminal" evidence="10">
    <location>
        <begin position="365"/>
        <end position="437"/>
    </location>
</feature>
<dbReference type="SUPFAM" id="SSF82829">
    <property type="entry name" value="MesJ substrate recognition domain-like"/>
    <property type="match status" value="1"/>
</dbReference>
<dbReference type="HAMAP" id="MF_01161">
    <property type="entry name" value="tRNA_Ile_lys_synt"/>
    <property type="match status" value="1"/>
</dbReference>
<evidence type="ECO:0000313" key="12">
    <source>
        <dbReference type="Proteomes" id="UP000006875"/>
    </source>
</evidence>
<comment type="similarity">
    <text evidence="8">Belongs to the tRNA(Ile)-lysidine synthase family.</text>
</comment>
<dbReference type="GO" id="GO:0005737">
    <property type="term" value="C:cytoplasm"/>
    <property type="evidence" value="ECO:0007669"/>
    <property type="project" value="UniProtKB-SubCell"/>
</dbReference>
<dbReference type="RefSeq" id="WP_013387781.1">
    <property type="nucleotide sequence ID" value="NC_014632.1"/>
</dbReference>
<keyword evidence="6 8" id="KW-0067">ATP-binding</keyword>
<sequence>MEVIERVREFVLRNDLVGSGEKILLGFSGGPDSVFLFEALLDLKEEFKLEIAIAHINHLLRGDESDGDEEFCRQLAEKNGIKYYVKKADIKKYSRQHGIGEEEAGRSIRYDFFYKISKEWGADKVALAHNKDDQVETFLFRMMRGTSLEGLEGIPVRRDIFIRPLSEVYKKDILGYLDSNKIEYRIDSSNLENTYTRNSIRLDLIPFIEDKYNANFKEKIFSLIEEIKEANKLLKVNISDYIENEKLDLKKLEELHEYQKRKVINEFLKKYKIEITREKLENILDILKKGGSKKLSLGKNIVLKKEYDKISVKSKETDSNVLKDVLLKIPGEVKYGNYRIKAFRDINNSVGKNEFCTNLQEGMELLIRKRKSGDRIQPVGMNSSKKIKDIFINEKIPKEAREVIPILVLNDEIVWIASVRGNEKFKSVKSEKIIVKLSVEEDNFSE</sequence>
<dbReference type="InterPro" id="IPR014729">
    <property type="entry name" value="Rossmann-like_a/b/a_fold"/>
</dbReference>
<dbReference type="NCBIfam" id="TIGR02432">
    <property type="entry name" value="lysidine_TilS_N"/>
    <property type="match status" value="1"/>
</dbReference>
<keyword evidence="3 8" id="KW-0436">Ligase</keyword>
<accession>E3H9Y6</accession>
<keyword evidence="2 8" id="KW-0963">Cytoplasm</keyword>